<dbReference type="Pfam" id="PF13448">
    <property type="entry name" value="DUF4114"/>
    <property type="match status" value="1"/>
</dbReference>
<feature type="domain" description="Cadherin-like" evidence="3">
    <location>
        <begin position="310"/>
        <end position="396"/>
    </location>
</feature>
<name>A0A3D9HI38_9PROT</name>
<dbReference type="Gene3D" id="2.60.40.10">
    <property type="entry name" value="Immunoglobulins"/>
    <property type="match status" value="1"/>
</dbReference>
<dbReference type="Pfam" id="PF17892">
    <property type="entry name" value="Cadherin_5"/>
    <property type="match status" value="2"/>
</dbReference>
<gene>
    <name evidence="4" type="ORF">DFP90_106157</name>
</gene>
<dbReference type="InterPro" id="IPR018247">
    <property type="entry name" value="EF_Hand_1_Ca_BS"/>
</dbReference>
<dbReference type="NCBIfam" id="TIGR01965">
    <property type="entry name" value="VCBS_repeat"/>
    <property type="match status" value="1"/>
</dbReference>
<feature type="domain" description="DUF4114" evidence="2">
    <location>
        <begin position="1178"/>
        <end position="1271"/>
    </location>
</feature>
<reference evidence="4 5" key="1">
    <citation type="submission" date="2018-07" db="EMBL/GenBank/DDBJ databases">
        <title>Genomic Encyclopedia of Type Strains, Phase III (KMG-III): the genomes of soil and plant-associated and newly described type strains.</title>
        <authorList>
            <person name="Whitman W."/>
        </authorList>
    </citation>
    <scope>NUCLEOTIDE SEQUENCE [LARGE SCALE GENOMIC DNA]</scope>
    <source>
        <strain evidence="4 5">CECT 8488</strain>
    </source>
</reference>
<feature type="domain" description="Cadherin-like" evidence="3">
    <location>
        <begin position="692"/>
        <end position="783"/>
    </location>
</feature>
<dbReference type="Proteomes" id="UP000256845">
    <property type="component" value="Unassembled WGS sequence"/>
</dbReference>
<evidence type="ECO:0000256" key="1">
    <source>
        <dbReference type="SAM" id="MobiDB-lite"/>
    </source>
</evidence>
<dbReference type="RefSeq" id="WP_115937375.1">
    <property type="nucleotide sequence ID" value="NZ_QRDW01000006.1"/>
</dbReference>
<accession>A0A3D9HI38</accession>
<protein>
    <submittedName>
        <fullName evidence="4">VCBS repeat-containing protein</fullName>
    </submittedName>
</protein>
<proteinExistence type="predicted"/>
<dbReference type="InterPro" id="IPR013783">
    <property type="entry name" value="Ig-like_fold"/>
</dbReference>
<feature type="region of interest" description="Disordered" evidence="1">
    <location>
        <begin position="184"/>
        <end position="212"/>
    </location>
</feature>
<comment type="caution">
    <text evidence="4">The sequence shown here is derived from an EMBL/GenBank/DDBJ whole genome shotgun (WGS) entry which is preliminary data.</text>
</comment>
<dbReference type="EMBL" id="QRDW01000006">
    <property type="protein sequence ID" value="RED49179.1"/>
    <property type="molecule type" value="Genomic_DNA"/>
</dbReference>
<dbReference type="InterPro" id="IPR041690">
    <property type="entry name" value="Cadherin_5"/>
</dbReference>
<dbReference type="OrthoDB" id="7875798at2"/>
<sequence>MVDTKDIDTSLETMPPREAPFEIGTENRAELEARTIFVDRPEAGAQDRYLIAPGQPLKLGFNLEEAEITQTENDIILQFADGSRIIFSSMIDAAFSDQPPVLLLPDGNLMTADQLLEDFGIIDALAEVLEGVETEAGEGYAAPVTNYADTLKFGEGGFDLGGGFPVNELAGGRGLPLPGALPREFEPLGRVPNLPDDGGSLPDLPEGDPNDGDDLPVITGEMLAAVMEDLQLTDSHQLTVSGSNLFQPGTIDGSYGSFTIGADGAWSYDLDNDLLTVQQLKQGETVTETFQVRVAGAAVTETVEVTITGTNDAPEVSSIHLTGQEDHSLIIAEAQILASANDIDGDGLSIDNLATDSGTLTDNGDGTWTFTPGQDFSGTVNLTYEITDGIARTAGASDIVVSGIADQPDLVAQLGEGTTIEGGTDSLSINQGNFASGSGYTVLGRIVDADGTLSDPSADHVAAHGGGFATSGPNAGDDGQLGYSLDHNLSEQLQINFDHLVSDAIVSVAQLNLNVAGYGTHEMAHFELYRDGLLVGSGDFYGNINGERSRVLTADDGQGFDQIVFSAWGTYYNGQVGVDDASDYVITDIQASLLDPWAGGTGYPLEIEAALTDLDGSEELTFQLEGLPEGVALSAGTRNADGSWSLGPNDLDGLELRVQPGVTDDFDLTVKAMASEDGTTASREVTLEVDLNVAPTVSGDLSFETAEDNSIILDSDTLLSIISDADGDTLLVENLAVSSGSITDNGDGTWTYTPDADFSGNVHLTYDVTDGRETVSAGGNIEVNPVADAPLVTLSVGMPSDISIDPVSVTITQNNYLATDAGFEVLGRIVTPDGTLSDASADHLNPERNGFAPEGSNAGPDGQLGYDLGHDVSEELLVNFDQAVAAAAVTIGRLFQNEGGRGGHEAGSYELFREGAPVGGGEFSGGKGNRAELDLRADDGNGFDQIIFRASGTYSNGTVQGNDTSDYVVERVEATLLDPMDGGLSYPIDLMVGLTDLDGSESLGAIVIGGLPEGAALSAGSQNADGSWTVTEDDLGGLRLNVPATIDQDFELTVSATSHDGDSQAVGAATIWIDLTPDNIVEGTDGDDLLSGGNGNDWIMGSGDAGSIELGDKGEASFVNGLTLTYPGASAGYSNTVGYYLMNEAGEPVVGEVIWANLHQTPIGSVATIALDGVDPARIGFFLVPNGGRKNKGLEDGDDVGFAENNKGQWEVTHDGVPLKGTGNPAYFSGGSEMNPDGIIHARIGDDGRIGFEDLKGGGDLDFNDAVLDVDYDTSLSQIVGGDQLWGGEVGGRELSVTERLAERGEASVGQVSVDGVDTAIESHGVLTDGGLPAGQVLSLFNQGGSESFRIRWDAGSDDIFTWEAGSRDVTVAPGEQLYLLLDGHGAGAVYQLEQPDGNGGWQPVASATGAQGYDSQLDDIEITVPGDGEQDVFFFREGDGVDTIHDFELGIDQLVISGYDREDMTFIADGQDTIIKLGDDGEAIKLIGVDASELGQDGNIANFDADSDDNGTLNADELLSLRDDLFDGATAAPAPQDAGIVLVAPSEPDLKLSENSDEQPV</sequence>
<dbReference type="InterPro" id="IPR010221">
    <property type="entry name" value="VCBS_dom"/>
</dbReference>
<evidence type="ECO:0000259" key="3">
    <source>
        <dbReference type="Pfam" id="PF17892"/>
    </source>
</evidence>
<evidence type="ECO:0000313" key="4">
    <source>
        <dbReference type="EMBL" id="RED49179.1"/>
    </source>
</evidence>
<keyword evidence="5" id="KW-1185">Reference proteome</keyword>
<evidence type="ECO:0000313" key="5">
    <source>
        <dbReference type="Proteomes" id="UP000256845"/>
    </source>
</evidence>
<dbReference type="NCBIfam" id="NF012211">
    <property type="entry name" value="tand_rpt_95"/>
    <property type="match status" value="2"/>
</dbReference>
<dbReference type="InterPro" id="IPR025193">
    <property type="entry name" value="DUF4114"/>
</dbReference>
<dbReference type="Gene3D" id="2.60.40.3440">
    <property type="match status" value="2"/>
</dbReference>
<evidence type="ECO:0000259" key="2">
    <source>
        <dbReference type="Pfam" id="PF13448"/>
    </source>
</evidence>
<dbReference type="PROSITE" id="PS00018">
    <property type="entry name" value="EF_HAND_1"/>
    <property type="match status" value="1"/>
</dbReference>
<organism evidence="4 5">
    <name type="scientific">Aestuariispira insulae</name>
    <dbReference type="NCBI Taxonomy" id="1461337"/>
    <lineage>
        <taxon>Bacteria</taxon>
        <taxon>Pseudomonadati</taxon>
        <taxon>Pseudomonadota</taxon>
        <taxon>Alphaproteobacteria</taxon>
        <taxon>Rhodospirillales</taxon>
        <taxon>Kiloniellaceae</taxon>
        <taxon>Aestuariispira</taxon>
    </lineage>
</organism>